<accession>A0A0R1VU95</accession>
<protein>
    <recommendedName>
        <fullName evidence="4">Phage protein</fullName>
    </recommendedName>
</protein>
<dbReference type="STRING" id="1423750.FC89_GL000305"/>
<feature type="compositionally biased region" description="Gly residues" evidence="1">
    <location>
        <begin position="178"/>
        <end position="187"/>
    </location>
</feature>
<evidence type="ECO:0000313" key="2">
    <source>
        <dbReference type="EMBL" id="KRM06996.1"/>
    </source>
</evidence>
<gene>
    <name evidence="2" type="ORF">FC89_GL000305</name>
</gene>
<organism evidence="2 3">
    <name type="scientific">Liquorilactobacillus ghanensis DSM 18630</name>
    <dbReference type="NCBI Taxonomy" id="1423750"/>
    <lineage>
        <taxon>Bacteria</taxon>
        <taxon>Bacillati</taxon>
        <taxon>Bacillota</taxon>
        <taxon>Bacilli</taxon>
        <taxon>Lactobacillales</taxon>
        <taxon>Lactobacillaceae</taxon>
        <taxon>Liquorilactobacillus</taxon>
    </lineage>
</organism>
<reference evidence="2 3" key="1">
    <citation type="journal article" date="2015" name="Genome Announc.">
        <title>Expanding the biotechnology potential of lactobacilli through comparative genomics of 213 strains and associated genera.</title>
        <authorList>
            <person name="Sun Z."/>
            <person name="Harris H.M."/>
            <person name="McCann A."/>
            <person name="Guo C."/>
            <person name="Argimon S."/>
            <person name="Zhang W."/>
            <person name="Yang X."/>
            <person name="Jeffery I.B."/>
            <person name="Cooney J.C."/>
            <person name="Kagawa T.F."/>
            <person name="Liu W."/>
            <person name="Song Y."/>
            <person name="Salvetti E."/>
            <person name="Wrobel A."/>
            <person name="Rasinkangas P."/>
            <person name="Parkhill J."/>
            <person name="Rea M.C."/>
            <person name="O'Sullivan O."/>
            <person name="Ritari J."/>
            <person name="Douillard F.P."/>
            <person name="Paul Ross R."/>
            <person name="Yang R."/>
            <person name="Briner A.E."/>
            <person name="Felis G.E."/>
            <person name="de Vos W.M."/>
            <person name="Barrangou R."/>
            <person name="Klaenhammer T.R."/>
            <person name="Caufield P.W."/>
            <person name="Cui Y."/>
            <person name="Zhang H."/>
            <person name="O'Toole P.W."/>
        </authorList>
    </citation>
    <scope>NUCLEOTIDE SEQUENCE [LARGE SCALE GENOMIC DNA]</scope>
    <source>
        <strain evidence="2 3">DSM 18630</strain>
    </source>
</reference>
<feature type="compositionally biased region" description="Low complexity" evidence="1">
    <location>
        <begin position="151"/>
        <end position="177"/>
    </location>
</feature>
<comment type="caution">
    <text evidence="2">The sequence shown here is derived from an EMBL/GenBank/DDBJ whole genome shotgun (WGS) entry which is preliminary data.</text>
</comment>
<evidence type="ECO:0000256" key="1">
    <source>
        <dbReference type="SAM" id="MobiDB-lite"/>
    </source>
</evidence>
<feature type="region of interest" description="Disordered" evidence="1">
    <location>
        <begin position="150"/>
        <end position="187"/>
    </location>
</feature>
<name>A0A0R1VU95_9LACO</name>
<proteinExistence type="predicted"/>
<evidence type="ECO:0008006" key="4">
    <source>
        <dbReference type="Google" id="ProtNLM"/>
    </source>
</evidence>
<dbReference type="GeneID" id="98318362"/>
<dbReference type="EMBL" id="AZGB01000009">
    <property type="protein sequence ID" value="KRM06996.1"/>
    <property type="molecule type" value="Genomic_DNA"/>
</dbReference>
<keyword evidence="3" id="KW-1185">Reference proteome</keyword>
<dbReference type="RefSeq" id="WP_057871100.1">
    <property type="nucleotide sequence ID" value="NZ_AZGB01000009.1"/>
</dbReference>
<dbReference type="OrthoDB" id="1645191at2"/>
<dbReference type="PATRIC" id="fig|1423750.3.peg.315"/>
<dbReference type="AlphaFoldDB" id="A0A0R1VU95"/>
<evidence type="ECO:0000313" key="3">
    <source>
        <dbReference type="Proteomes" id="UP000051451"/>
    </source>
</evidence>
<dbReference type="Proteomes" id="UP000051451">
    <property type="component" value="Unassembled WGS sequence"/>
</dbReference>
<sequence>MNNNENEFLNWNEGWVAEESEFTLLPEGNYPFQVTNLERKIYSGQSSKIPNGAPYAEVTVEVDGGEKGKTTIKERLYLMKKFTWKLTQFFNSIGQVQEIGQPFQPKWNQVIGASGQAKLEVNNYTDKDGNKKQNNRVKEFLKPTANAGVVQQQPNFNQQAPQQPTQPNQQWGQQQGQQQGGFQTGAF</sequence>